<dbReference type="Pfam" id="PF02518">
    <property type="entry name" value="HATPase_c"/>
    <property type="match status" value="1"/>
</dbReference>
<dbReference type="Proteomes" id="UP000620139">
    <property type="component" value="Unassembled WGS sequence"/>
</dbReference>
<dbReference type="GO" id="GO:0005524">
    <property type="term" value="F:ATP binding"/>
    <property type="evidence" value="ECO:0007669"/>
    <property type="project" value="UniProtKB-KW"/>
</dbReference>
<evidence type="ECO:0000313" key="18">
    <source>
        <dbReference type="EMBL" id="MBH9552329.1"/>
    </source>
</evidence>
<dbReference type="Pfam" id="PF00072">
    <property type="entry name" value="Response_reg"/>
    <property type="match status" value="1"/>
</dbReference>
<keyword evidence="9" id="KW-0902">Two-component regulatory system</keyword>
<evidence type="ECO:0000256" key="11">
    <source>
        <dbReference type="ARBA" id="ARBA00058004"/>
    </source>
</evidence>
<name>A0A931IWH8_9BURK</name>
<evidence type="ECO:0000256" key="1">
    <source>
        <dbReference type="ARBA" id="ARBA00000085"/>
    </source>
</evidence>
<comment type="subunit">
    <text evidence="12">At low DSF concentrations, interacts with RpfF.</text>
</comment>
<dbReference type="FunFam" id="1.10.287.130:FF:000002">
    <property type="entry name" value="Two-component osmosensing histidine kinase"/>
    <property type="match status" value="1"/>
</dbReference>
<keyword evidence="7" id="KW-0418">Kinase</keyword>
<dbReference type="InterPro" id="IPR003594">
    <property type="entry name" value="HATPase_dom"/>
</dbReference>
<dbReference type="SUPFAM" id="SSF47384">
    <property type="entry name" value="Homodimeric domain of signal transducing histidine kinase"/>
    <property type="match status" value="1"/>
</dbReference>
<evidence type="ECO:0000256" key="3">
    <source>
        <dbReference type="ARBA" id="ARBA00022553"/>
    </source>
</evidence>
<evidence type="ECO:0000259" key="16">
    <source>
        <dbReference type="PROSITE" id="PS50109"/>
    </source>
</evidence>
<dbReference type="InterPro" id="IPR036890">
    <property type="entry name" value="HATPase_C_sf"/>
</dbReference>
<keyword evidence="6" id="KW-0547">Nucleotide-binding</keyword>
<comment type="function">
    <text evidence="11">Member of the two-component regulatory system BvgS/BvgA. Phosphorylates BvgA via a four-step phosphorelay in response to environmental signals.</text>
</comment>
<dbReference type="Pfam" id="PF00512">
    <property type="entry name" value="HisKA"/>
    <property type="match status" value="1"/>
</dbReference>
<dbReference type="SUPFAM" id="SSF52172">
    <property type="entry name" value="CheY-like"/>
    <property type="match status" value="1"/>
</dbReference>
<keyword evidence="8" id="KW-0067">ATP-binding</keyword>
<dbReference type="CDD" id="cd17546">
    <property type="entry name" value="REC_hyHK_CKI1_RcsC-like"/>
    <property type="match status" value="1"/>
</dbReference>
<evidence type="ECO:0000256" key="7">
    <source>
        <dbReference type="ARBA" id="ARBA00022777"/>
    </source>
</evidence>
<dbReference type="PANTHER" id="PTHR45339:SF1">
    <property type="entry name" value="HYBRID SIGNAL TRANSDUCTION HISTIDINE KINASE J"/>
    <property type="match status" value="1"/>
</dbReference>
<evidence type="ECO:0000256" key="2">
    <source>
        <dbReference type="ARBA" id="ARBA00012438"/>
    </source>
</evidence>
<feature type="modified residue" description="4-aspartylphosphate" evidence="15">
    <location>
        <position position="374"/>
    </location>
</feature>
<dbReference type="PRINTS" id="PR00344">
    <property type="entry name" value="BCTRLSENSOR"/>
</dbReference>
<keyword evidence="5" id="KW-0732">Signal</keyword>
<dbReference type="InterPro" id="IPR036097">
    <property type="entry name" value="HisK_dim/P_sf"/>
</dbReference>
<dbReference type="InterPro" id="IPR011006">
    <property type="entry name" value="CheY-like_superfamily"/>
</dbReference>
<dbReference type="EMBL" id="JAEDAL010000002">
    <property type="protein sequence ID" value="MBH9552329.1"/>
    <property type="molecule type" value="Genomic_DNA"/>
</dbReference>
<dbReference type="InterPro" id="IPR001789">
    <property type="entry name" value="Sig_transdc_resp-reg_receiver"/>
</dbReference>
<dbReference type="PROSITE" id="PS50110">
    <property type="entry name" value="RESPONSE_REGULATORY"/>
    <property type="match status" value="1"/>
</dbReference>
<reference evidence="18" key="1">
    <citation type="submission" date="2020-12" db="EMBL/GenBank/DDBJ databases">
        <title>The genome sequence of Inhella sp. 4Y17.</title>
        <authorList>
            <person name="Liu Y."/>
        </authorList>
    </citation>
    <scope>NUCLEOTIDE SEQUENCE</scope>
    <source>
        <strain evidence="18">4Y10</strain>
    </source>
</reference>
<dbReference type="CDD" id="cd16922">
    <property type="entry name" value="HATPase_EvgS-ArcB-TorS-like"/>
    <property type="match status" value="1"/>
</dbReference>
<evidence type="ECO:0000256" key="13">
    <source>
        <dbReference type="ARBA" id="ARBA00068150"/>
    </source>
</evidence>
<accession>A0A931IWH8</accession>
<evidence type="ECO:0000256" key="15">
    <source>
        <dbReference type="PROSITE-ProRule" id="PRU00169"/>
    </source>
</evidence>
<keyword evidence="4" id="KW-0808">Transferase</keyword>
<feature type="domain" description="Histidine kinase" evidence="16">
    <location>
        <begin position="80"/>
        <end position="301"/>
    </location>
</feature>
<dbReference type="CDD" id="cd00082">
    <property type="entry name" value="HisKA"/>
    <property type="match status" value="1"/>
</dbReference>
<evidence type="ECO:0000256" key="12">
    <source>
        <dbReference type="ARBA" id="ARBA00064003"/>
    </source>
</evidence>
<dbReference type="GO" id="GO:0000155">
    <property type="term" value="F:phosphorelay sensor kinase activity"/>
    <property type="evidence" value="ECO:0007669"/>
    <property type="project" value="InterPro"/>
</dbReference>
<evidence type="ECO:0000313" key="19">
    <source>
        <dbReference type="Proteomes" id="UP000620139"/>
    </source>
</evidence>
<evidence type="ECO:0000256" key="5">
    <source>
        <dbReference type="ARBA" id="ARBA00022729"/>
    </source>
</evidence>
<sequence length="449" mass="49327">MDPDRPDPRWQRRLDRERLARKEAERLLEDRSLALYEANRALTALAGNLETQVQTRTAELRQALELAEAATRAKSAFLAVMSHEIRTPMNAVLGMAELLTLSPLDDEQQEHLRTLQQAGQSLLVLINDILDFSKIEAGKLDLEHREFSLRRELEATWALFLPTAQAKGLQLELEGLGSLPDPVQGDSTRLRQVLANLLSNAIKFTAQGTVALRVGAAREAADHWTLHVEVQDTGPGIPVDRQSRLFQAFSQVDTSTTREFGGTGLGLAICASLCQAMGGAIGVDSAPGSGSRFWFHIQLGNGTTQSALASHPPAAGPSQDWVNWRVLVVDDHPVNRMLAQRLLAKLNLKADLAEDGRQALAAVERQAYDVVLMDMQMPVMDGMQATRAIRALSLASQPFIIALTANAYEADRQACLAAGMDDFMSKPFSLDGLRIQLNALRPHDRDPKR</sequence>
<dbReference type="EC" id="2.7.13.3" evidence="2"/>
<feature type="domain" description="Response regulatory" evidence="17">
    <location>
        <begin position="325"/>
        <end position="441"/>
    </location>
</feature>
<evidence type="ECO:0000256" key="10">
    <source>
        <dbReference type="ARBA" id="ARBA00023026"/>
    </source>
</evidence>
<keyword evidence="3 15" id="KW-0597">Phosphoprotein</keyword>
<organism evidence="18 19">
    <name type="scientific">Inhella gelatinilytica</name>
    <dbReference type="NCBI Taxonomy" id="2795030"/>
    <lineage>
        <taxon>Bacteria</taxon>
        <taxon>Pseudomonadati</taxon>
        <taxon>Pseudomonadota</taxon>
        <taxon>Betaproteobacteria</taxon>
        <taxon>Burkholderiales</taxon>
        <taxon>Sphaerotilaceae</taxon>
        <taxon>Inhella</taxon>
    </lineage>
</organism>
<comment type="catalytic activity">
    <reaction evidence="1">
        <text>ATP + protein L-histidine = ADP + protein N-phospho-L-histidine.</text>
        <dbReference type="EC" id="2.7.13.3"/>
    </reaction>
</comment>
<comment type="caution">
    <text evidence="18">The sequence shown here is derived from an EMBL/GenBank/DDBJ whole genome shotgun (WGS) entry which is preliminary data.</text>
</comment>
<protein>
    <recommendedName>
        <fullName evidence="13">Sensory/regulatory protein RpfC</fullName>
        <ecNumber evidence="2">2.7.13.3</ecNumber>
    </recommendedName>
    <alternativeName>
        <fullName evidence="14">Virulence sensor protein BvgS</fullName>
    </alternativeName>
</protein>
<dbReference type="FunFam" id="3.30.565.10:FF:000010">
    <property type="entry name" value="Sensor histidine kinase RcsC"/>
    <property type="match status" value="1"/>
</dbReference>
<keyword evidence="10" id="KW-0843">Virulence</keyword>
<evidence type="ECO:0000256" key="6">
    <source>
        <dbReference type="ARBA" id="ARBA00022741"/>
    </source>
</evidence>
<dbReference type="Gene3D" id="3.40.50.2300">
    <property type="match status" value="1"/>
</dbReference>
<evidence type="ECO:0000256" key="4">
    <source>
        <dbReference type="ARBA" id="ARBA00022679"/>
    </source>
</evidence>
<dbReference type="InterPro" id="IPR003661">
    <property type="entry name" value="HisK_dim/P_dom"/>
</dbReference>
<proteinExistence type="predicted"/>
<keyword evidence="19" id="KW-1185">Reference proteome</keyword>
<gene>
    <name evidence="18" type="ORF">I7X43_05625</name>
</gene>
<dbReference type="AlphaFoldDB" id="A0A931IWH8"/>
<dbReference type="SUPFAM" id="SSF55874">
    <property type="entry name" value="ATPase domain of HSP90 chaperone/DNA topoisomerase II/histidine kinase"/>
    <property type="match status" value="1"/>
</dbReference>
<evidence type="ECO:0000259" key="17">
    <source>
        <dbReference type="PROSITE" id="PS50110"/>
    </source>
</evidence>
<dbReference type="SMART" id="SM00387">
    <property type="entry name" value="HATPase_c"/>
    <property type="match status" value="1"/>
</dbReference>
<evidence type="ECO:0000256" key="14">
    <source>
        <dbReference type="ARBA" id="ARBA00070152"/>
    </source>
</evidence>
<evidence type="ECO:0000256" key="8">
    <source>
        <dbReference type="ARBA" id="ARBA00022840"/>
    </source>
</evidence>
<evidence type="ECO:0000256" key="9">
    <source>
        <dbReference type="ARBA" id="ARBA00023012"/>
    </source>
</evidence>
<dbReference type="PANTHER" id="PTHR45339">
    <property type="entry name" value="HYBRID SIGNAL TRANSDUCTION HISTIDINE KINASE J"/>
    <property type="match status" value="1"/>
</dbReference>
<dbReference type="SMART" id="SM00388">
    <property type="entry name" value="HisKA"/>
    <property type="match status" value="1"/>
</dbReference>
<dbReference type="PROSITE" id="PS50109">
    <property type="entry name" value="HIS_KIN"/>
    <property type="match status" value="1"/>
</dbReference>
<dbReference type="InterPro" id="IPR005467">
    <property type="entry name" value="His_kinase_dom"/>
</dbReference>
<dbReference type="InterPro" id="IPR004358">
    <property type="entry name" value="Sig_transdc_His_kin-like_C"/>
</dbReference>
<dbReference type="Gene3D" id="3.30.565.10">
    <property type="entry name" value="Histidine kinase-like ATPase, C-terminal domain"/>
    <property type="match status" value="1"/>
</dbReference>
<dbReference type="RefSeq" id="WP_198099950.1">
    <property type="nucleotide sequence ID" value="NZ_JAEDAL010000002.1"/>
</dbReference>
<dbReference type="SMART" id="SM00448">
    <property type="entry name" value="REC"/>
    <property type="match status" value="1"/>
</dbReference>
<dbReference type="Gene3D" id="1.10.287.130">
    <property type="match status" value="1"/>
</dbReference>